<reference evidence="4" key="1">
    <citation type="journal article" date="2023" name="Commun. Biol.">
        <title>Genome analysis of Parmales, the sister group of diatoms, reveals the evolutionary specialization of diatoms from phago-mixotrophs to photoautotrophs.</title>
        <authorList>
            <person name="Ban H."/>
            <person name="Sato S."/>
            <person name="Yoshikawa S."/>
            <person name="Yamada K."/>
            <person name="Nakamura Y."/>
            <person name="Ichinomiya M."/>
            <person name="Sato N."/>
            <person name="Blanc-Mathieu R."/>
            <person name="Endo H."/>
            <person name="Kuwata A."/>
            <person name="Ogata H."/>
        </authorList>
    </citation>
    <scope>NUCLEOTIDE SEQUENCE [LARGE SCALE GENOMIC DNA]</scope>
    <source>
        <strain evidence="4">NIES 3699</strain>
    </source>
</reference>
<evidence type="ECO:0000256" key="2">
    <source>
        <dbReference type="ARBA" id="ARBA00022801"/>
    </source>
</evidence>
<evidence type="ECO:0000256" key="1">
    <source>
        <dbReference type="ARBA" id="ARBA00005953"/>
    </source>
</evidence>
<evidence type="ECO:0008006" key="5">
    <source>
        <dbReference type="Google" id="ProtNLM"/>
    </source>
</evidence>
<organism evidence="3 4">
    <name type="scientific">Triparma verrucosa</name>
    <dbReference type="NCBI Taxonomy" id="1606542"/>
    <lineage>
        <taxon>Eukaryota</taxon>
        <taxon>Sar</taxon>
        <taxon>Stramenopiles</taxon>
        <taxon>Ochrophyta</taxon>
        <taxon>Bolidophyceae</taxon>
        <taxon>Parmales</taxon>
        <taxon>Triparmaceae</taxon>
        <taxon>Triparma</taxon>
    </lineage>
</organism>
<dbReference type="SUPFAM" id="SSF54637">
    <property type="entry name" value="Thioesterase/thiol ester dehydrase-isomerase"/>
    <property type="match status" value="1"/>
</dbReference>
<dbReference type="EMBL" id="BRXX01000578">
    <property type="protein sequence ID" value="GMH47854.1"/>
    <property type="molecule type" value="Genomic_DNA"/>
</dbReference>
<evidence type="ECO:0000313" key="4">
    <source>
        <dbReference type="Proteomes" id="UP001165160"/>
    </source>
</evidence>
<dbReference type="GO" id="GO:0047617">
    <property type="term" value="F:fatty acyl-CoA hydrolase activity"/>
    <property type="evidence" value="ECO:0007669"/>
    <property type="project" value="TreeGrafter"/>
</dbReference>
<dbReference type="Pfam" id="PF13279">
    <property type="entry name" value="4HBT_2"/>
    <property type="match status" value="1"/>
</dbReference>
<keyword evidence="2" id="KW-0378">Hydrolase</keyword>
<dbReference type="AlphaFoldDB" id="A0A9W7DLD8"/>
<dbReference type="CDD" id="cd00586">
    <property type="entry name" value="4HBT"/>
    <property type="match status" value="1"/>
</dbReference>
<dbReference type="Proteomes" id="UP001165160">
    <property type="component" value="Unassembled WGS sequence"/>
</dbReference>
<evidence type="ECO:0000313" key="3">
    <source>
        <dbReference type="EMBL" id="GMH47854.1"/>
    </source>
</evidence>
<dbReference type="InterPro" id="IPR029069">
    <property type="entry name" value="HotDog_dom_sf"/>
</dbReference>
<dbReference type="Gene3D" id="3.10.129.10">
    <property type="entry name" value="Hotdog Thioesterase"/>
    <property type="match status" value="1"/>
</dbReference>
<accession>A0A9W7DLD8</accession>
<dbReference type="PANTHER" id="PTHR31793">
    <property type="entry name" value="4-HYDROXYBENZOYL-COA THIOESTERASE FAMILY MEMBER"/>
    <property type="match status" value="1"/>
</dbReference>
<keyword evidence="4" id="KW-1185">Reference proteome</keyword>
<dbReference type="InterPro" id="IPR050563">
    <property type="entry name" value="4-hydroxybenzoyl-CoA_TE"/>
</dbReference>
<comment type="similarity">
    <text evidence="1">Belongs to the 4-hydroxybenzoyl-CoA thioesterase family.</text>
</comment>
<proteinExistence type="inferred from homology"/>
<dbReference type="PANTHER" id="PTHR31793:SF27">
    <property type="entry name" value="NOVEL THIOESTERASE SUPERFAMILY DOMAIN AND SAPOSIN A-TYPE DOMAIN CONTAINING PROTEIN (0610012H03RIK)"/>
    <property type="match status" value="1"/>
</dbReference>
<sequence>MILAYSFRVQLRPRILQAIQTKVSRRPAKAKDWALPNTQRAQRWASSSNSREDYRYFLPVQTRWTDNDQYAHMNNVHYISLFDTAINTYMIRESGLLDHTAITKGGGRPVGFCVESLARYHRPVAFPEVLDVGVRVGKIGSSSVIWECAVFGEGGVGDAAATGHFVHVFVDPKTNKKVALDDDMKRALEKLQVQVL</sequence>
<gene>
    <name evidence="3" type="ORF">TrVE_jg8965</name>
</gene>
<name>A0A9W7DLD8_9STRA</name>
<protein>
    <recommendedName>
        <fullName evidence="5">Thioesterase domain-containing protein</fullName>
    </recommendedName>
</protein>
<comment type="caution">
    <text evidence="3">The sequence shown here is derived from an EMBL/GenBank/DDBJ whole genome shotgun (WGS) entry which is preliminary data.</text>
</comment>